<sequence length="544" mass="62605">MSLTIREALKFGGLFGATVVAGEEGLDIPIESVSVLEIADRNISHWVLKKQLYITAFYAICDNVEQQKVVIQTLIDYGGCGLVLCYVGTWVQQIDQEIIDLCNEAGFPLIQARQDVSYIEIMNPIQNLLYKENAPALEPNNETGIRNDFLNLIINEENMNVVFQQMNQRLEKRISYYDTYGKIIFSDRDDADIQKEEEYLKYNFNHVLYACSKKGYTVQSIEGKECLIVLIRSQKNLFGLFITDYDETFSEEMEEKLIHPLVVSGSLILRRKNRMADLREKAVQEYAADLLVWNFPSNERAVERGYELGLTILDKNCIVLININSIQQMTSPKVQQEIQDYVKRVLLGKIEEFMKSYNTDNWLALRSDTIILFMDNRDSKIDMKKFCGRLLGLFQGKPNLSVSVGVSNSFTEVTKMPDAYFQAFEAAVIGREHYGENKVIFYDAVYFFQKLRKMGAQDETYEVCQRFIGPVASYDEEHGTELVDTLRILLENNGNTHTAASQMYVHKNTVLQRRNKIIELLGYSPFEMPHLLNFLIVFDILKGK</sequence>
<dbReference type="InterPro" id="IPR041522">
    <property type="entry name" value="CdaR_GGDEF"/>
</dbReference>
<dbReference type="Gene3D" id="1.10.10.2840">
    <property type="entry name" value="PucR C-terminal helix-turn-helix domain"/>
    <property type="match status" value="1"/>
</dbReference>
<dbReference type="Pfam" id="PF17853">
    <property type="entry name" value="GGDEF_2"/>
    <property type="match status" value="1"/>
</dbReference>
<feature type="domain" description="Purine catabolism PurC-like" evidence="2">
    <location>
        <begin position="13"/>
        <end position="128"/>
    </location>
</feature>
<dbReference type="InterPro" id="IPR051448">
    <property type="entry name" value="CdaR-like_regulators"/>
</dbReference>
<dbReference type="PANTHER" id="PTHR33744">
    <property type="entry name" value="CARBOHYDRATE DIACID REGULATOR"/>
    <property type="match status" value="1"/>
</dbReference>
<evidence type="ECO:0000313" key="5">
    <source>
        <dbReference type="EMBL" id="BDZ78631.1"/>
    </source>
</evidence>
<evidence type="ECO:0000259" key="3">
    <source>
        <dbReference type="Pfam" id="PF13556"/>
    </source>
</evidence>
<organism evidence="5 6">
    <name type="scientific">Claveliimonas bilis</name>
    <dbReference type="NCBI Taxonomy" id="3028070"/>
    <lineage>
        <taxon>Bacteria</taxon>
        <taxon>Bacillati</taxon>
        <taxon>Bacillota</taxon>
        <taxon>Clostridia</taxon>
        <taxon>Lachnospirales</taxon>
        <taxon>Lachnospiraceae</taxon>
        <taxon>Claveliimonas</taxon>
    </lineage>
</organism>
<keyword evidence="6" id="KW-1185">Reference proteome</keyword>
<proteinExistence type="inferred from homology"/>
<evidence type="ECO:0000313" key="6">
    <source>
        <dbReference type="Proteomes" id="UP001305815"/>
    </source>
</evidence>
<evidence type="ECO:0000259" key="4">
    <source>
        <dbReference type="Pfam" id="PF17853"/>
    </source>
</evidence>
<comment type="similarity">
    <text evidence="1">Belongs to the CdaR family.</text>
</comment>
<evidence type="ECO:0000256" key="1">
    <source>
        <dbReference type="ARBA" id="ARBA00006754"/>
    </source>
</evidence>
<dbReference type="EMBL" id="AP027742">
    <property type="protein sequence ID" value="BDZ78631.1"/>
    <property type="molecule type" value="Genomic_DNA"/>
</dbReference>
<evidence type="ECO:0000259" key="2">
    <source>
        <dbReference type="Pfam" id="PF07905"/>
    </source>
</evidence>
<feature type="domain" description="PucR C-terminal helix-turn-helix" evidence="3">
    <location>
        <begin position="482"/>
        <end position="536"/>
    </location>
</feature>
<dbReference type="InterPro" id="IPR025736">
    <property type="entry name" value="PucR_C-HTH_dom"/>
</dbReference>
<accession>A0ABN6YZ18</accession>
<gene>
    <name evidence="5" type="primary">pucR</name>
    <name evidence="5" type="ORF">Lac1_28140</name>
</gene>
<dbReference type="Pfam" id="PF13556">
    <property type="entry name" value="HTH_30"/>
    <property type="match status" value="1"/>
</dbReference>
<feature type="domain" description="CdaR GGDEF-like" evidence="4">
    <location>
        <begin position="297"/>
        <end position="427"/>
    </location>
</feature>
<name>A0ABN6YZ18_9FIRM</name>
<dbReference type="PANTHER" id="PTHR33744:SF1">
    <property type="entry name" value="DNA-BINDING TRANSCRIPTIONAL ACTIVATOR ADER"/>
    <property type="match status" value="1"/>
</dbReference>
<dbReference type="Proteomes" id="UP001305815">
    <property type="component" value="Chromosome"/>
</dbReference>
<reference evidence="6" key="1">
    <citation type="journal article" date="2023" name="Int. J. Syst. Evol. Microbiol.">
        <title>Claveliimonas bilis gen. nov., sp. nov., deoxycholic acid-producing bacteria isolated from human faeces, and reclassification of Sellimonas monacensis Zenner et al. 2021 as Claveliimonas monacensis comb. nov.</title>
        <authorList>
            <person name="Hisatomi A."/>
            <person name="Kastawa N.W.E.P.G."/>
            <person name="Song I."/>
            <person name="Ohkuma M."/>
            <person name="Fukiya S."/>
            <person name="Sakamoto M."/>
        </authorList>
    </citation>
    <scope>NUCLEOTIDE SEQUENCE [LARGE SCALE GENOMIC DNA]</scope>
    <source>
        <strain evidence="6">12BBH14</strain>
    </source>
</reference>
<dbReference type="InterPro" id="IPR042070">
    <property type="entry name" value="PucR_C-HTH_sf"/>
</dbReference>
<protein>
    <submittedName>
        <fullName evidence="5">Purine catabolism regulatory protein</fullName>
    </submittedName>
</protein>
<dbReference type="Pfam" id="PF07905">
    <property type="entry name" value="PucR"/>
    <property type="match status" value="1"/>
</dbReference>
<dbReference type="InterPro" id="IPR012914">
    <property type="entry name" value="PucR_dom"/>
</dbReference>
<dbReference type="RefSeq" id="WP_256192973.1">
    <property type="nucleotide sequence ID" value="NZ_AP027742.1"/>
</dbReference>